<dbReference type="EMBL" id="ANJA01004036">
    <property type="protein sequence ID" value="ETO59806.1"/>
    <property type="molecule type" value="Genomic_DNA"/>
</dbReference>
<name>A0A080YZJ5_PHYNI</name>
<accession>A0A080YZJ5</accession>
<reference evidence="1 2" key="1">
    <citation type="submission" date="2013-11" db="EMBL/GenBank/DDBJ databases">
        <title>The Genome Sequence of Phytophthora parasitica P1976.</title>
        <authorList>
            <consortium name="The Broad Institute Genomics Platform"/>
            <person name="Russ C."/>
            <person name="Tyler B."/>
            <person name="Panabieres F."/>
            <person name="Shan W."/>
            <person name="Tripathy S."/>
            <person name="Grunwald N."/>
            <person name="Machado M."/>
            <person name="Johnson C.S."/>
            <person name="Walker B."/>
            <person name="Young S."/>
            <person name="Zeng Q."/>
            <person name="Gargeya S."/>
            <person name="Fitzgerald M."/>
            <person name="Haas B."/>
            <person name="Abouelleil A."/>
            <person name="Allen A.W."/>
            <person name="Alvarado L."/>
            <person name="Arachchi H.M."/>
            <person name="Berlin A.M."/>
            <person name="Chapman S.B."/>
            <person name="Gainer-Dewar J."/>
            <person name="Goldberg J."/>
            <person name="Griggs A."/>
            <person name="Gujja S."/>
            <person name="Hansen M."/>
            <person name="Howarth C."/>
            <person name="Imamovic A."/>
            <person name="Ireland A."/>
            <person name="Larimer J."/>
            <person name="McCowan C."/>
            <person name="Murphy C."/>
            <person name="Pearson M."/>
            <person name="Poon T.W."/>
            <person name="Priest M."/>
            <person name="Roberts A."/>
            <person name="Saif S."/>
            <person name="Shea T."/>
            <person name="Sisk P."/>
            <person name="Sykes S."/>
            <person name="Wortman J."/>
            <person name="Nusbaum C."/>
            <person name="Birren B."/>
        </authorList>
    </citation>
    <scope>NUCLEOTIDE SEQUENCE [LARGE SCALE GENOMIC DNA]</scope>
    <source>
        <strain evidence="1 2">P1976</strain>
    </source>
</reference>
<proteinExistence type="predicted"/>
<comment type="caution">
    <text evidence="1">The sequence shown here is derived from an EMBL/GenBank/DDBJ whole genome shotgun (WGS) entry which is preliminary data.</text>
</comment>
<organism evidence="1 2">
    <name type="scientific">Phytophthora nicotianae P1976</name>
    <dbReference type="NCBI Taxonomy" id="1317066"/>
    <lineage>
        <taxon>Eukaryota</taxon>
        <taxon>Sar</taxon>
        <taxon>Stramenopiles</taxon>
        <taxon>Oomycota</taxon>
        <taxon>Peronosporomycetes</taxon>
        <taxon>Peronosporales</taxon>
        <taxon>Peronosporaceae</taxon>
        <taxon>Phytophthora</taxon>
    </lineage>
</organism>
<evidence type="ECO:0000313" key="2">
    <source>
        <dbReference type="Proteomes" id="UP000028582"/>
    </source>
</evidence>
<dbReference type="AlphaFoldDB" id="A0A080YZJ5"/>
<dbReference type="OrthoDB" id="129861at2759"/>
<gene>
    <name evidence="1" type="ORF">F444_21900</name>
</gene>
<sequence length="133" mass="14565">MASEESSELVVYAEESATTVTNRKLGRAIAYVSAQAHDLASHQVQLHVNQQLNFQQQQLYTEARVQEARAEDESRTEALAQMIRSTQIDPVALELHVNSQLQSAISAANNVAHSEARAAVKAHAVQHAHISDV</sequence>
<evidence type="ECO:0000313" key="1">
    <source>
        <dbReference type="EMBL" id="ETO59806.1"/>
    </source>
</evidence>
<protein>
    <submittedName>
        <fullName evidence="1">Uncharacterized protein</fullName>
    </submittedName>
</protein>
<dbReference type="Proteomes" id="UP000028582">
    <property type="component" value="Unassembled WGS sequence"/>
</dbReference>